<evidence type="ECO:0000313" key="1">
    <source>
        <dbReference type="EMBL" id="SDK53856.1"/>
    </source>
</evidence>
<reference evidence="2" key="1">
    <citation type="submission" date="2016-10" db="EMBL/GenBank/DDBJ databases">
        <authorList>
            <person name="Varghese N."/>
            <person name="Submissions S."/>
        </authorList>
    </citation>
    <scope>NUCLEOTIDE SEQUENCE [LARGE SCALE GENOMIC DNA]</scope>
    <source>
        <strain evidence="2">CGMCC 4.3147</strain>
    </source>
</reference>
<organism evidence="1 2">
    <name type="scientific">Glycomyces sambucus</name>
    <dbReference type="NCBI Taxonomy" id="380244"/>
    <lineage>
        <taxon>Bacteria</taxon>
        <taxon>Bacillati</taxon>
        <taxon>Actinomycetota</taxon>
        <taxon>Actinomycetes</taxon>
        <taxon>Glycomycetales</taxon>
        <taxon>Glycomycetaceae</taxon>
        <taxon>Glycomyces</taxon>
    </lineage>
</organism>
<dbReference type="EMBL" id="FNGF01000001">
    <property type="protein sequence ID" value="SDK53856.1"/>
    <property type="molecule type" value="Genomic_DNA"/>
</dbReference>
<dbReference type="Proteomes" id="UP000198662">
    <property type="component" value="Unassembled WGS sequence"/>
</dbReference>
<accession>A0A1G9CQH9</accession>
<evidence type="ECO:0000313" key="2">
    <source>
        <dbReference type="Proteomes" id="UP000198662"/>
    </source>
</evidence>
<keyword evidence="2" id="KW-1185">Reference proteome</keyword>
<proteinExistence type="predicted"/>
<protein>
    <submittedName>
        <fullName evidence="1">Uncharacterized protein</fullName>
    </submittedName>
</protein>
<dbReference type="STRING" id="380244.SAMN05216298_0460"/>
<gene>
    <name evidence="1" type="ORF">SAMN05216298_0460</name>
</gene>
<dbReference type="AlphaFoldDB" id="A0A1G9CQH9"/>
<name>A0A1G9CQH9_9ACTN</name>
<sequence>MIRLAPCGIERGHDALAELPPGLQAHMDRAHARANRELDDVIAGLEPKLADAGTEQRVIMIMAALDPVVDDLGYAKALCAAALNRILDQRAQERPS</sequence>